<gene>
    <name evidence="3" type="ORF">UT40_C0024G0011</name>
</gene>
<reference evidence="3 4" key="1">
    <citation type="journal article" date="2015" name="Nature">
        <title>rRNA introns, odd ribosomes, and small enigmatic genomes across a large radiation of phyla.</title>
        <authorList>
            <person name="Brown C.T."/>
            <person name="Hug L.A."/>
            <person name="Thomas B.C."/>
            <person name="Sharon I."/>
            <person name="Castelle C.J."/>
            <person name="Singh A."/>
            <person name="Wilkins M.J."/>
            <person name="Williams K.H."/>
            <person name="Banfield J.F."/>
        </authorList>
    </citation>
    <scope>NUCLEOTIDE SEQUENCE [LARGE SCALE GENOMIC DNA]</scope>
</reference>
<evidence type="ECO:0000256" key="1">
    <source>
        <dbReference type="SAM" id="Phobius"/>
    </source>
</evidence>
<evidence type="ECO:0000259" key="2">
    <source>
        <dbReference type="Pfam" id="PF18915"/>
    </source>
</evidence>
<dbReference type="Pfam" id="PF18915">
    <property type="entry name" value="DUF5667"/>
    <property type="match status" value="1"/>
</dbReference>
<proteinExistence type="predicted"/>
<name>A0A0G0NCC9_9BACT</name>
<accession>A0A0G0NCC9</accession>
<keyword evidence="1" id="KW-1133">Transmembrane helix</keyword>
<dbReference type="AlphaFoldDB" id="A0A0G0NCC9"/>
<keyword evidence="1" id="KW-0812">Transmembrane</keyword>
<organism evidence="3 4">
    <name type="scientific">Candidatus Woesebacteria bacterium GW2011_GWA1_39_21b</name>
    <dbReference type="NCBI Taxonomy" id="1618551"/>
    <lineage>
        <taxon>Bacteria</taxon>
        <taxon>Candidatus Woeseibacteriota</taxon>
    </lineage>
</organism>
<dbReference type="Proteomes" id="UP000034690">
    <property type="component" value="Unassembled WGS sequence"/>
</dbReference>
<feature type="domain" description="DUF5667" evidence="2">
    <location>
        <begin position="80"/>
        <end position="188"/>
    </location>
</feature>
<evidence type="ECO:0000313" key="4">
    <source>
        <dbReference type="Proteomes" id="UP000034690"/>
    </source>
</evidence>
<dbReference type="EMBL" id="LBWQ01000024">
    <property type="protein sequence ID" value="KKR13118.1"/>
    <property type="molecule type" value="Genomic_DNA"/>
</dbReference>
<dbReference type="InterPro" id="IPR043725">
    <property type="entry name" value="DUF5667"/>
</dbReference>
<keyword evidence="1" id="KW-0472">Membrane</keyword>
<comment type="caution">
    <text evidence="3">The sequence shown here is derived from an EMBL/GenBank/DDBJ whole genome shotgun (WGS) entry which is preliminary data.</text>
</comment>
<feature type="transmembrane region" description="Helical" evidence="1">
    <location>
        <begin position="23"/>
        <end position="42"/>
    </location>
</feature>
<sequence length="227" mass="25716">MLLFLNSNQSCDIIQVLSMFRKVLIAALVLIAAFGILLISVFRTASVKYQFSDTGKQVNARVLGETTEVIDYNLPYPGKVLPDSPLWSVKALRDRVWLWVTTNPTRKAELKLLFADKRLGSSKILFEKGKFEEGLTTLTKAEKYLEEVGWQEEENRKMGIETSGFLEILARASLKHYEVMQNILTIAPEAARPTIIQTQGYSKRVFENSRNALLEKGKSAPENPFAW</sequence>
<evidence type="ECO:0000313" key="3">
    <source>
        <dbReference type="EMBL" id="KKR13118.1"/>
    </source>
</evidence>
<protein>
    <recommendedName>
        <fullName evidence="2">DUF5667 domain-containing protein</fullName>
    </recommendedName>
</protein>